<dbReference type="InterPro" id="IPR017900">
    <property type="entry name" value="4Fe4S_Fe_S_CS"/>
</dbReference>
<evidence type="ECO:0000256" key="2">
    <source>
        <dbReference type="ARBA" id="ARBA00022723"/>
    </source>
</evidence>
<dbReference type="InterPro" id="IPR050572">
    <property type="entry name" value="Fe-S_Ferredoxin"/>
</dbReference>
<dbReference type="PANTHER" id="PTHR43687">
    <property type="entry name" value="ADENYLYLSULFATE REDUCTASE, BETA SUBUNIT"/>
    <property type="match status" value="1"/>
</dbReference>
<dbReference type="InterPro" id="IPR018449">
    <property type="entry name" value="NIL_domain"/>
</dbReference>
<dbReference type="InterPro" id="IPR017896">
    <property type="entry name" value="4Fe4S_Fe-S-bd"/>
</dbReference>
<evidence type="ECO:0000313" key="6">
    <source>
        <dbReference type="EMBL" id="BEQ14344.1"/>
    </source>
</evidence>
<evidence type="ECO:0000313" key="7">
    <source>
        <dbReference type="Proteomes" id="UP001366166"/>
    </source>
</evidence>
<dbReference type="Proteomes" id="UP001366166">
    <property type="component" value="Chromosome"/>
</dbReference>
<keyword evidence="3" id="KW-0408">Iron</keyword>
<feature type="domain" description="4Fe-4S ferredoxin-type" evidence="5">
    <location>
        <begin position="107"/>
        <end position="135"/>
    </location>
</feature>
<dbReference type="SUPFAM" id="SSF54862">
    <property type="entry name" value="4Fe-4S ferredoxins"/>
    <property type="match status" value="1"/>
</dbReference>
<keyword evidence="1" id="KW-0004">4Fe-4S</keyword>
<reference evidence="7" key="1">
    <citation type="journal article" date="2023" name="Arch. Microbiol.">
        <title>Desulfoferula mesophilus gen. nov. sp. nov., a mesophilic sulfate-reducing bacterium isolated from a brackish lake sediment.</title>
        <authorList>
            <person name="Watanabe T."/>
            <person name="Yabe T."/>
            <person name="Tsuji J.M."/>
            <person name="Fukui M."/>
        </authorList>
    </citation>
    <scope>NUCLEOTIDE SEQUENCE [LARGE SCALE GENOMIC DNA]</scope>
    <source>
        <strain evidence="7">12FAK</strain>
    </source>
</reference>
<dbReference type="Pfam" id="PF09383">
    <property type="entry name" value="NIL"/>
    <property type="match status" value="1"/>
</dbReference>
<feature type="domain" description="4Fe-4S ferredoxin-type" evidence="5">
    <location>
        <begin position="76"/>
        <end position="105"/>
    </location>
</feature>
<dbReference type="PANTHER" id="PTHR43687:SF1">
    <property type="entry name" value="FERREDOXIN III"/>
    <property type="match status" value="1"/>
</dbReference>
<sequence>MVKKKLVLSFPPRLTQQPVTYDLIRKFDLQVNILRARVVPRERGRIVMELKGSAKDIKAGLEYLEEQGVQVDPMVQEMRHYSDKCVQCTACTAMCPTDALTIEPVSREIIFEPSHCIMCESCIAACSYGAMESQF</sequence>
<dbReference type="GO" id="GO:0046872">
    <property type="term" value="F:metal ion binding"/>
    <property type="evidence" value="ECO:0007669"/>
    <property type="project" value="UniProtKB-KW"/>
</dbReference>
<dbReference type="KEGG" id="dmp:FAK_14100"/>
<dbReference type="Gene3D" id="3.30.70.260">
    <property type="match status" value="1"/>
</dbReference>
<keyword evidence="7" id="KW-1185">Reference proteome</keyword>
<dbReference type="GO" id="GO:0051539">
    <property type="term" value="F:4 iron, 4 sulfur cluster binding"/>
    <property type="evidence" value="ECO:0007669"/>
    <property type="project" value="UniProtKB-KW"/>
</dbReference>
<name>A0AAU9EIC6_9BACT</name>
<evidence type="ECO:0000259" key="5">
    <source>
        <dbReference type="PROSITE" id="PS51379"/>
    </source>
</evidence>
<evidence type="ECO:0000256" key="3">
    <source>
        <dbReference type="ARBA" id="ARBA00023004"/>
    </source>
</evidence>
<dbReference type="EMBL" id="AP028679">
    <property type="protein sequence ID" value="BEQ14344.1"/>
    <property type="molecule type" value="Genomic_DNA"/>
</dbReference>
<organism evidence="6 7">
    <name type="scientific">Desulfoferula mesophila</name>
    <dbReference type="NCBI Taxonomy" id="3058419"/>
    <lineage>
        <taxon>Bacteria</taxon>
        <taxon>Pseudomonadati</taxon>
        <taxon>Thermodesulfobacteriota</taxon>
        <taxon>Desulfarculia</taxon>
        <taxon>Desulfarculales</taxon>
        <taxon>Desulfarculaceae</taxon>
        <taxon>Desulfoferula</taxon>
    </lineage>
</organism>
<evidence type="ECO:0000256" key="4">
    <source>
        <dbReference type="ARBA" id="ARBA00023014"/>
    </source>
</evidence>
<dbReference type="PROSITE" id="PS51379">
    <property type="entry name" value="4FE4S_FER_2"/>
    <property type="match status" value="2"/>
</dbReference>
<dbReference type="AlphaFoldDB" id="A0AAU9EIC6"/>
<dbReference type="Pfam" id="PF12838">
    <property type="entry name" value="Fer4_7"/>
    <property type="match status" value="1"/>
</dbReference>
<dbReference type="Gene3D" id="3.30.70.20">
    <property type="match status" value="1"/>
</dbReference>
<proteinExistence type="predicted"/>
<evidence type="ECO:0000256" key="1">
    <source>
        <dbReference type="ARBA" id="ARBA00022485"/>
    </source>
</evidence>
<dbReference type="RefSeq" id="WP_338606059.1">
    <property type="nucleotide sequence ID" value="NZ_AP028679.1"/>
</dbReference>
<accession>A0AAU9EIC6</accession>
<dbReference type="SMART" id="SM00930">
    <property type="entry name" value="NIL"/>
    <property type="match status" value="1"/>
</dbReference>
<dbReference type="PROSITE" id="PS00198">
    <property type="entry name" value="4FE4S_FER_1"/>
    <property type="match status" value="1"/>
</dbReference>
<dbReference type="InterPro" id="IPR045865">
    <property type="entry name" value="ACT-like_dom_sf"/>
</dbReference>
<keyword evidence="2" id="KW-0479">Metal-binding</keyword>
<gene>
    <name evidence="6" type="ORF">FAK_14100</name>
</gene>
<dbReference type="SUPFAM" id="SSF55021">
    <property type="entry name" value="ACT-like"/>
    <property type="match status" value="1"/>
</dbReference>
<keyword evidence="4" id="KW-0411">Iron-sulfur</keyword>
<protein>
    <recommendedName>
        <fullName evidence="5">4Fe-4S ferredoxin-type domain-containing protein</fullName>
    </recommendedName>
</protein>